<dbReference type="OrthoDB" id="6342at2157"/>
<dbReference type="InterPro" id="IPR016163">
    <property type="entry name" value="Ald_DH_C"/>
</dbReference>
<dbReference type="GO" id="GO:0008911">
    <property type="term" value="F:lactaldehyde dehydrogenase (NAD+) activity"/>
    <property type="evidence" value="ECO:0007669"/>
    <property type="project" value="UniProtKB-EC"/>
</dbReference>
<dbReference type="STRING" id="573063.Metin_0490"/>
<protein>
    <recommendedName>
        <fullName evidence="5">Lactaldehyde dehydrogenase</fullName>
        <ecNumber evidence="4">1.2.1.22</ecNumber>
    </recommendedName>
</protein>
<dbReference type="Gene3D" id="3.40.309.10">
    <property type="entry name" value="Aldehyde Dehydrogenase, Chain A, domain 2"/>
    <property type="match status" value="1"/>
</dbReference>
<comment type="catalytic activity">
    <reaction evidence="8">
        <text>(S)-lactaldehyde + NAD(+) + H2O = (S)-lactate + NADH + 2 H(+)</text>
        <dbReference type="Rhea" id="RHEA:14277"/>
        <dbReference type="ChEBI" id="CHEBI:15377"/>
        <dbReference type="ChEBI" id="CHEBI:15378"/>
        <dbReference type="ChEBI" id="CHEBI:16651"/>
        <dbReference type="ChEBI" id="CHEBI:18041"/>
        <dbReference type="ChEBI" id="CHEBI:57540"/>
        <dbReference type="ChEBI" id="CHEBI:57945"/>
        <dbReference type="EC" id="1.2.1.22"/>
    </reaction>
</comment>
<dbReference type="EMBL" id="CP002009">
    <property type="protein sequence ID" value="ADG13160.1"/>
    <property type="molecule type" value="Genomic_DNA"/>
</dbReference>
<dbReference type="eggNOG" id="arCOG01252">
    <property type="taxonomic scope" value="Archaea"/>
</dbReference>
<accession>D5VRF7</accession>
<dbReference type="InterPro" id="IPR053404">
    <property type="entry name" value="Lactaldehyde_DH"/>
</dbReference>
<dbReference type="Pfam" id="PF00171">
    <property type="entry name" value="Aldedh"/>
    <property type="match status" value="1"/>
</dbReference>
<keyword evidence="11" id="KW-1185">Reference proteome</keyword>
<keyword evidence="7" id="KW-0520">NAD</keyword>
<dbReference type="RefSeq" id="WP_013099906.1">
    <property type="nucleotide sequence ID" value="NC_014122.1"/>
</dbReference>
<dbReference type="EC" id="1.2.1.22" evidence="4"/>
<dbReference type="PANTHER" id="PTHR42991:SF1">
    <property type="entry name" value="ALDEHYDE DEHYDROGENASE"/>
    <property type="match status" value="1"/>
</dbReference>
<dbReference type="InterPro" id="IPR016162">
    <property type="entry name" value="Ald_DH_N"/>
</dbReference>
<reference evidence="10" key="1">
    <citation type="submission" date="2010-04" db="EMBL/GenBank/DDBJ databases">
        <title>Complete sequence of Methanocaldococcus infernus ME.</title>
        <authorList>
            <consortium name="US DOE Joint Genome Institute"/>
            <person name="Lucas S."/>
            <person name="Copeland A."/>
            <person name="Lapidus A."/>
            <person name="Cheng J.-F."/>
            <person name="Bruce D."/>
            <person name="Goodwin L."/>
            <person name="Pitluck S."/>
            <person name="Munk A.C."/>
            <person name="Detter J.C."/>
            <person name="Han C."/>
            <person name="Tapia R."/>
            <person name="Land M."/>
            <person name="Hauser L."/>
            <person name="Kyrpides N."/>
            <person name="Mikhailova N."/>
            <person name="Sieprawska-Lupa M."/>
            <person name="Whitman W.B."/>
            <person name="Woyke T."/>
        </authorList>
    </citation>
    <scope>NUCLEOTIDE SEQUENCE [LARGE SCALE GENOMIC DNA]</scope>
    <source>
        <strain evidence="10">ME</strain>
    </source>
</reference>
<dbReference type="UniPathway" id="UPA00071"/>
<dbReference type="KEGG" id="mif:Metin_0490"/>
<name>D5VRF7_METIM</name>
<evidence type="ECO:0000313" key="11">
    <source>
        <dbReference type="Proteomes" id="UP000002061"/>
    </source>
</evidence>
<evidence type="ECO:0000259" key="9">
    <source>
        <dbReference type="Pfam" id="PF00171"/>
    </source>
</evidence>
<dbReference type="InterPro" id="IPR051020">
    <property type="entry name" value="ALDH-related_metabolic_enz"/>
</dbReference>
<evidence type="ECO:0000256" key="5">
    <source>
        <dbReference type="ARBA" id="ARBA00019663"/>
    </source>
</evidence>
<dbReference type="InterPro" id="IPR015590">
    <property type="entry name" value="Aldehyde_DH_dom"/>
</dbReference>
<proteinExistence type="inferred from homology"/>
<dbReference type="SUPFAM" id="SSF53720">
    <property type="entry name" value="ALDH-like"/>
    <property type="match status" value="1"/>
</dbReference>
<dbReference type="AlphaFoldDB" id="D5VRF7"/>
<comment type="subunit">
    <text evidence="3">Homotetramer.</text>
</comment>
<dbReference type="PANTHER" id="PTHR42991">
    <property type="entry name" value="ALDEHYDE DEHYDROGENASE"/>
    <property type="match status" value="1"/>
</dbReference>
<comment type="similarity">
    <text evidence="2">Belongs to the aldehyde dehydrogenase family.</text>
</comment>
<feature type="domain" description="Aldehyde dehydrogenase" evidence="9">
    <location>
        <begin position="1"/>
        <end position="443"/>
    </location>
</feature>
<keyword evidence="6" id="KW-0560">Oxidoreductase</keyword>
<dbReference type="Gene3D" id="3.40.605.10">
    <property type="entry name" value="Aldehyde Dehydrogenase, Chain A, domain 1"/>
    <property type="match status" value="1"/>
</dbReference>
<sequence>MDIYNPYTLKKIGEIREFSREEVREAVDKAYENKEKMKNLSVSKRYNILLRIANEIKKRKEEFAKLLAIDAGKPIRQARVEVDRAIKTFRLSAFYTKELRGEVLEDDEKLIIAKREPIGLVGAITPYNFPLNLSAHKIGPALAVGNVVLHHPSPKAPLVCVELAKIIEESLKKYGVEGYYLLTGYGDVVGDELVVNDKVNMISFTGSTKVGEQIIKKAGFKKVTLELGGVNPNFVLSDADIDRAVERLVKGSFLYAGQVCISVGVIYVDESIYDKFIKKFVERVKTLKVGDPLKEETDVGPVISLEHANWVKELINKALEEGGNILVGGKVEKTLVYPTVIEVDKDNILCKTETFAPVVPVVKLSEEEMLELNFEFGLHSGVFTRDINKALSFAQKLEFGGVVINDSSLYRNDSMPFGGVKKSGLGREGVRYSIEEMSYIKSIVISK</sequence>
<dbReference type="HOGENOM" id="CLU_005391_1_0_2"/>
<dbReference type="Proteomes" id="UP000002061">
    <property type="component" value="Chromosome"/>
</dbReference>
<evidence type="ECO:0000256" key="4">
    <source>
        <dbReference type="ARBA" id="ARBA00013052"/>
    </source>
</evidence>
<evidence type="ECO:0000256" key="2">
    <source>
        <dbReference type="ARBA" id="ARBA00009986"/>
    </source>
</evidence>
<evidence type="ECO:0000256" key="3">
    <source>
        <dbReference type="ARBA" id="ARBA00011881"/>
    </source>
</evidence>
<evidence type="ECO:0000256" key="1">
    <source>
        <dbReference type="ARBA" id="ARBA00005036"/>
    </source>
</evidence>
<comment type="pathway">
    <text evidence="1">Cofactor biosynthesis; coenzyme F420 biosynthesis.</text>
</comment>
<dbReference type="InterPro" id="IPR016161">
    <property type="entry name" value="Ald_DH/histidinol_DH"/>
</dbReference>
<dbReference type="NCBIfam" id="NF040648">
    <property type="entry name" value="lactal_redase_Meth"/>
    <property type="match status" value="1"/>
</dbReference>
<evidence type="ECO:0000256" key="8">
    <source>
        <dbReference type="ARBA" id="ARBA00049147"/>
    </source>
</evidence>
<evidence type="ECO:0000256" key="7">
    <source>
        <dbReference type="ARBA" id="ARBA00023027"/>
    </source>
</evidence>
<evidence type="ECO:0000313" key="10">
    <source>
        <dbReference type="EMBL" id="ADG13160.1"/>
    </source>
</evidence>
<gene>
    <name evidence="10" type="ordered locus">Metin_0490</name>
</gene>
<organism evidence="10 11">
    <name type="scientific">Methanocaldococcus infernus (strain DSM 11812 / JCM 15783 / ME)</name>
    <dbReference type="NCBI Taxonomy" id="573063"/>
    <lineage>
        <taxon>Archaea</taxon>
        <taxon>Methanobacteriati</taxon>
        <taxon>Methanobacteriota</taxon>
        <taxon>Methanomada group</taxon>
        <taxon>Methanococci</taxon>
        <taxon>Methanococcales</taxon>
        <taxon>Methanocaldococcaceae</taxon>
        <taxon>Methanocaldococcus</taxon>
    </lineage>
</organism>
<evidence type="ECO:0000256" key="6">
    <source>
        <dbReference type="ARBA" id="ARBA00023002"/>
    </source>
</evidence>
<dbReference type="GeneID" id="9131495"/>